<protein>
    <submittedName>
        <fullName evidence="1">Uncharacterized protein</fullName>
    </submittedName>
</protein>
<organism evidence="1 2">
    <name type="scientific">Mycoplana ramosa</name>
    <name type="common">Mycoplana bullata</name>
    <dbReference type="NCBI Taxonomy" id="40837"/>
    <lineage>
        <taxon>Bacteria</taxon>
        <taxon>Pseudomonadati</taxon>
        <taxon>Pseudomonadota</taxon>
        <taxon>Alphaproteobacteria</taxon>
        <taxon>Hyphomicrobiales</taxon>
        <taxon>Rhizobiaceae</taxon>
        <taxon>Mycoplana</taxon>
    </lineage>
</organism>
<name>A0ABW3Z1C7_MYCRA</name>
<sequence>MARISFAADAEIHSRLELSVWKNEKCRPAAAAALSAFRRSMSIKAASIRSAPVGRGDGSGLRAESVAAQPHLNEQVGENWKIDSA</sequence>
<dbReference type="RefSeq" id="WP_374839935.1">
    <property type="nucleotide sequence ID" value="NZ_JBHEEW010000012.1"/>
</dbReference>
<reference evidence="2" key="1">
    <citation type="journal article" date="2019" name="Int. J. Syst. Evol. Microbiol.">
        <title>The Global Catalogue of Microorganisms (GCM) 10K type strain sequencing project: providing services to taxonomists for standard genome sequencing and annotation.</title>
        <authorList>
            <consortium name="The Broad Institute Genomics Platform"/>
            <consortium name="The Broad Institute Genome Sequencing Center for Infectious Disease"/>
            <person name="Wu L."/>
            <person name="Ma J."/>
        </authorList>
    </citation>
    <scope>NUCLEOTIDE SEQUENCE [LARGE SCALE GENOMIC DNA]</scope>
    <source>
        <strain evidence="2">CCUG 55609</strain>
    </source>
</reference>
<keyword evidence="2" id="KW-1185">Reference proteome</keyword>
<gene>
    <name evidence="1" type="ORF">ACFQ33_19205</name>
</gene>
<proteinExistence type="predicted"/>
<dbReference type="EMBL" id="JBHTNF010000016">
    <property type="protein sequence ID" value="MFD1330021.1"/>
    <property type="molecule type" value="Genomic_DNA"/>
</dbReference>
<comment type="caution">
    <text evidence="1">The sequence shown here is derived from an EMBL/GenBank/DDBJ whole genome shotgun (WGS) entry which is preliminary data.</text>
</comment>
<accession>A0ABW3Z1C7</accession>
<evidence type="ECO:0000313" key="2">
    <source>
        <dbReference type="Proteomes" id="UP001597173"/>
    </source>
</evidence>
<dbReference type="Proteomes" id="UP001597173">
    <property type="component" value="Unassembled WGS sequence"/>
</dbReference>
<evidence type="ECO:0000313" key="1">
    <source>
        <dbReference type="EMBL" id="MFD1330021.1"/>
    </source>
</evidence>